<keyword evidence="3" id="KW-0808">Transferase</keyword>
<reference evidence="3 4" key="1">
    <citation type="submission" date="2007-08" db="EMBL/GenBank/DDBJ databases">
        <title>Complete sequence of Roseiflexus castenholzii DSM 13941.</title>
        <authorList>
            <consortium name="US DOE Joint Genome Institute"/>
            <person name="Copeland A."/>
            <person name="Lucas S."/>
            <person name="Lapidus A."/>
            <person name="Barry K."/>
            <person name="Glavina del Rio T."/>
            <person name="Dalin E."/>
            <person name="Tice H."/>
            <person name="Pitluck S."/>
            <person name="Thompson L.S."/>
            <person name="Brettin T."/>
            <person name="Bruce D."/>
            <person name="Detter J.C."/>
            <person name="Han C."/>
            <person name="Tapia R."/>
            <person name="Schmutz J."/>
            <person name="Larimer F."/>
            <person name="Land M."/>
            <person name="Hauser L."/>
            <person name="Kyrpides N."/>
            <person name="Mikhailova N."/>
            <person name="Bryant D.A."/>
            <person name="Hanada S."/>
            <person name="Tsukatani Y."/>
            <person name="Richardson P."/>
        </authorList>
    </citation>
    <scope>NUCLEOTIDE SEQUENCE [LARGE SCALE GENOMIC DNA]</scope>
    <source>
        <strain evidence="4">DSM 13941 / HLO8</strain>
    </source>
</reference>
<protein>
    <submittedName>
        <fullName evidence="3">Nitrilase/cyanide hydratase and apolipoprotein N-acyltransferase</fullName>
    </submittedName>
</protein>
<dbReference type="RefSeq" id="WP_012119417.1">
    <property type="nucleotide sequence ID" value="NC_009767.1"/>
</dbReference>
<dbReference type="CDD" id="cd07197">
    <property type="entry name" value="nitrilase"/>
    <property type="match status" value="1"/>
</dbReference>
<gene>
    <name evidence="3" type="ordered locus">Rcas_0871</name>
</gene>
<organism evidence="3 4">
    <name type="scientific">Roseiflexus castenholzii (strain DSM 13941 / HLO8)</name>
    <dbReference type="NCBI Taxonomy" id="383372"/>
    <lineage>
        <taxon>Bacteria</taxon>
        <taxon>Bacillati</taxon>
        <taxon>Chloroflexota</taxon>
        <taxon>Chloroflexia</taxon>
        <taxon>Chloroflexales</taxon>
        <taxon>Roseiflexineae</taxon>
        <taxon>Roseiflexaceae</taxon>
        <taxon>Roseiflexus</taxon>
    </lineage>
</organism>
<evidence type="ECO:0000259" key="2">
    <source>
        <dbReference type="PROSITE" id="PS50263"/>
    </source>
</evidence>
<keyword evidence="3" id="KW-0449">Lipoprotein</keyword>
<evidence type="ECO:0000313" key="4">
    <source>
        <dbReference type="Proteomes" id="UP000000263"/>
    </source>
</evidence>
<dbReference type="KEGG" id="rca:Rcas_0871"/>
<dbReference type="eggNOG" id="COG0388">
    <property type="taxonomic scope" value="Bacteria"/>
</dbReference>
<dbReference type="GO" id="GO:0050126">
    <property type="term" value="F:N-carbamoylputrescine amidase activity"/>
    <property type="evidence" value="ECO:0007669"/>
    <property type="project" value="TreeGrafter"/>
</dbReference>
<dbReference type="GO" id="GO:0033388">
    <property type="term" value="P:putrescine biosynthetic process from arginine"/>
    <property type="evidence" value="ECO:0007669"/>
    <property type="project" value="TreeGrafter"/>
</dbReference>
<dbReference type="PANTHER" id="PTHR43674">
    <property type="entry name" value="NITRILASE C965.09-RELATED"/>
    <property type="match status" value="1"/>
</dbReference>
<dbReference type="PROSITE" id="PS50263">
    <property type="entry name" value="CN_HYDROLASE"/>
    <property type="match status" value="1"/>
</dbReference>
<keyword evidence="1" id="KW-0378">Hydrolase</keyword>
<dbReference type="STRING" id="383372.Rcas_0871"/>
<dbReference type="AlphaFoldDB" id="A7NHP0"/>
<dbReference type="HOGENOM" id="CLU_030130_3_5_0"/>
<dbReference type="InterPro" id="IPR036526">
    <property type="entry name" value="C-N_Hydrolase_sf"/>
</dbReference>
<evidence type="ECO:0000313" key="3">
    <source>
        <dbReference type="EMBL" id="ABU56987.1"/>
    </source>
</evidence>
<keyword evidence="4" id="KW-1185">Reference proteome</keyword>
<dbReference type="Proteomes" id="UP000000263">
    <property type="component" value="Chromosome"/>
</dbReference>
<name>A7NHP0_ROSCS</name>
<evidence type="ECO:0000256" key="1">
    <source>
        <dbReference type="ARBA" id="ARBA00022801"/>
    </source>
</evidence>
<dbReference type="EMBL" id="CP000804">
    <property type="protein sequence ID" value="ABU56987.1"/>
    <property type="molecule type" value="Genomic_DNA"/>
</dbReference>
<dbReference type="Pfam" id="PF00795">
    <property type="entry name" value="CN_hydrolase"/>
    <property type="match status" value="1"/>
</dbReference>
<dbReference type="PANTHER" id="PTHR43674:SF2">
    <property type="entry name" value="BETA-UREIDOPROPIONASE"/>
    <property type="match status" value="1"/>
</dbReference>
<dbReference type="InterPro" id="IPR050345">
    <property type="entry name" value="Aliph_Amidase/BUP"/>
</dbReference>
<keyword evidence="3" id="KW-0012">Acyltransferase</keyword>
<dbReference type="GO" id="GO:0016746">
    <property type="term" value="F:acyltransferase activity"/>
    <property type="evidence" value="ECO:0007669"/>
    <property type="project" value="UniProtKB-KW"/>
</dbReference>
<dbReference type="OrthoDB" id="2826359at2"/>
<sequence>MRLCAAQIRPVMGDIARNAARHFEIVDLAVACHADLVFFPELSLTGYAPPLATSLASSAADPCLNALQQRSDAHNIVIGAGLPIAADSGVQIGMVWFVPDAPRRVYAKQQLHVDEMSCFVPGSEQIILEVAGWRLAPALCYESLQMNHADGAARLGAEVYLASVAKPAGNLAKAMLHYPAVARRHAMYVIMANCTGPCDDFVSVGQSAVWNSRGERLAHMGSDSEGVVMLDVDSGTASVHEIAGGSRTRE</sequence>
<dbReference type="InterPro" id="IPR003010">
    <property type="entry name" value="C-N_Hydrolase"/>
</dbReference>
<feature type="domain" description="CN hydrolase" evidence="2">
    <location>
        <begin position="1"/>
        <end position="234"/>
    </location>
</feature>
<proteinExistence type="predicted"/>
<dbReference type="SUPFAM" id="SSF56317">
    <property type="entry name" value="Carbon-nitrogen hydrolase"/>
    <property type="match status" value="1"/>
</dbReference>
<accession>A7NHP0</accession>
<dbReference type="Gene3D" id="3.60.110.10">
    <property type="entry name" value="Carbon-nitrogen hydrolase"/>
    <property type="match status" value="1"/>
</dbReference>